<name>A0ABP1QLT5_9HEXA</name>
<proteinExistence type="predicted"/>
<evidence type="ECO:0000313" key="2">
    <source>
        <dbReference type="Proteomes" id="UP001642540"/>
    </source>
</evidence>
<evidence type="ECO:0000313" key="1">
    <source>
        <dbReference type="EMBL" id="CAL8104073.1"/>
    </source>
</evidence>
<organism evidence="1 2">
    <name type="scientific">Orchesella dallaii</name>
    <dbReference type="NCBI Taxonomy" id="48710"/>
    <lineage>
        <taxon>Eukaryota</taxon>
        <taxon>Metazoa</taxon>
        <taxon>Ecdysozoa</taxon>
        <taxon>Arthropoda</taxon>
        <taxon>Hexapoda</taxon>
        <taxon>Collembola</taxon>
        <taxon>Entomobryomorpha</taxon>
        <taxon>Entomobryoidea</taxon>
        <taxon>Orchesellidae</taxon>
        <taxon>Orchesellinae</taxon>
        <taxon>Orchesella</taxon>
    </lineage>
</organism>
<accession>A0ABP1QLT5</accession>
<reference evidence="1 2" key="1">
    <citation type="submission" date="2024-08" db="EMBL/GenBank/DDBJ databases">
        <authorList>
            <person name="Cucini C."/>
            <person name="Frati F."/>
        </authorList>
    </citation>
    <scope>NUCLEOTIDE SEQUENCE [LARGE SCALE GENOMIC DNA]</scope>
</reference>
<keyword evidence="2" id="KW-1185">Reference proteome</keyword>
<comment type="caution">
    <text evidence="1">The sequence shown here is derived from an EMBL/GenBank/DDBJ whole genome shotgun (WGS) entry which is preliminary data.</text>
</comment>
<dbReference type="Proteomes" id="UP001642540">
    <property type="component" value="Unassembled WGS sequence"/>
</dbReference>
<dbReference type="EMBL" id="CAXLJM020000035">
    <property type="protein sequence ID" value="CAL8104073.1"/>
    <property type="molecule type" value="Genomic_DNA"/>
</dbReference>
<protein>
    <submittedName>
        <fullName evidence="1">Uncharacterized protein</fullName>
    </submittedName>
</protein>
<gene>
    <name evidence="1" type="ORF">ODALV1_LOCUS11643</name>
</gene>
<sequence>MYYIIVPSLLYYLSLPLPALEFSSMITASLLLTTFTCTHEPLAGFPLGCLQNTHILFFLPSMFNLLRITDKVTNCPLVSNFSAMLSASLLPRLFSCPSHSHSPNGKNGTQSVKERRGHPNTIIIIIIHTYHVSIDPVCTPYLISKVPGTYISSLTSTSSNVTAIVPVSSWTLSVPFYLLNYYYYFTIISSSLAFLSSRVVIIAFPSDSELTRHTYIQYLYFLLY</sequence>